<evidence type="ECO:0000313" key="2">
    <source>
        <dbReference type="EMBL" id="TWQ51785.1"/>
    </source>
</evidence>
<organism evidence="2 3">
    <name type="scientific">Xanthomonas vasicola</name>
    <dbReference type="NCBI Taxonomy" id="56459"/>
    <lineage>
        <taxon>Bacteria</taxon>
        <taxon>Pseudomonadati</taxon>
        <taxon>Pseudomonadota</taxon>
        <taxon>Gammaproteobacteria</taxon>
        <taxon>Lysobacterales</taxon>
        <taxon>Lysobacteraceae</taxon>
        <taxon>Xanthomonas</taxon>
    </lineage>
</organism>
<evidence type="ECO:0000313" key="3">
    <source>
        <dbReference type="Proteomes" id="UP000320455"/>
    </source>
</evidence>
<gene>
    <name evidence="2" type="ORF">FQK01_14520</name>
</gene>
<keyword evidence="3" id="KW-1185">Reference proteome</keyword>
<evidence type="ECO:0000256" key="1">
    <source>
        <dbReference type="SAM" id="MobiDB-lite"/>
    </source>
</evidence>
<protein>
    <submittedName>
        <fullName evidence="2">Uncharacterized protein</fullName>
    </submittedName>
</protein>
<dbReference type="Proteomes" id="UP000320455">
    <property type="component" value="Unassembled WGS sequence"/>
</dbReference>
<sequence length="72" mass="7817">MHGAQAGSARDVVDITNAWPRGDTAQGGEARCLARFAGCWLRVLGVQRSKEKPRRSGVFRQTTQAATIRTCS</sequence>
<dbReference type="AlphaFoldDB" id="A0ABD7S955"/>
<comment type="caution">
    <text evidence="2">The sequence shown here is derived from an EMBL/GenBank/DDBJ whole genome shotgun (WGS) entry which is preliminary data.</text>
</comment>
<reference evidence="3" key="1">
    <citation type="journal article" date="2020" name="Phytopathology">
        <title>Genomic acquisitions in emerging populations of Xanthomonas vasicola pv. vasculorum infecting corn in the U.S. and Argentina.</title>
        <authorList>
            <person name="Perez-Quintero A.L."/>
        </authorList>
    </citation>
    <scope>NUCLEOTIDE SEQUENCE [LARGE SCALE GENOMIC DNA]</scope>
    <source>
        <strain evidence="3">Xvh-L</strain>
    </source>
</reference>
<feature type="region of interest" description="Disordered" evidence="1">
    <location>
        <begin position="52"/>
        <end position="72"/>
    </location>
</feature>
<accession>A0ABD7S955</accession>
<dbReference type="EMBL" id="VOCK01000023">
    <property type="protein sequence ID" value="TWQ51785.1"/>
    <property type="molecule type" value="Genomic_DNA"/>
</dbReference>
<proteinExistence type="predicted"/>
<name>A0ABD7S955_XANVA</name>
<feature type="compositionally biased region" description="Polar residues" evidence="1">
    <location>
        <begin position="59"/>
        <end position="72"/>
    </location>
</feature>